<protein>
    <submittedName>
        <fullName evidence="1">Uncharacterized protein</fullName>
    </submittedName>
</protein>
<reference evidence="1 2" key="1">
    <citation type="submission" date="2018-06" db="EMBL/GenBank/DDBJ databases">
        <title>Combined omics and stable isotope probing to characterize newly discovered Mariana Back-Arc vent microbial communities.</title>
        <authorList>
            <person name="Trembath-Reichert E."/>
            <person name="Huber J.A."/>
        </authorList>
    </citation>
    <scope>NUCLEOTIDE SEQUENCE [LARGE SCALE GENOMIC DNA]</scope>
    <source>
        <strain evidence="1">MAG 63_2</strain>
    </source>
</reference>
<gene>
    <name evidence="1" type="ORF">DSY98_07115</name>
</gene>
<dbReference type="AlphaFoldDB" id="A0A432G4I2"/>
<comment type="caution">
    <text evidence="1">The sequence shown here is derived from an EMBL/GenBank/DDBJ whole genome shotgun (WGS) entry which is preliminary data.</text>
</comment>
<evidence type="ECO:0000313" key="1">
    <source>
        <dbReference type="EMBL" id="RTZ78552.1"/>
    </source>
</evidence>
<sequence>MEFEEIRGLIIKKPEVVMPVKFYGLFGQSHGLELELKKQIKRSIKEEVFFDYKERCYEIQSFSLKGSRHYINVRQIPNPGLYPSNKRVEILALAS</sequence>
<accession>A0A432G4I2</accession>
<dbReference type="EMBL" id="QNZM01000281">
    <property type="protein sequence ID" value="RTZ78552.1"/>
    <property type="molecule type" value="Genomic_DNA"/>
</dbReference>
<organism evidence="1 2">
    <name type="scientific">SAR324 cluster bacterium</name>
    <dbReference type="NCBI Taxonomy" id="2024889"/>
    <lineage>
        <taxon>Bacteria</taxon>
        <taxon>Deltaproteobacteria</taxon>
        <taxon>SAR324 cluster</taxon>
    </lineage>
</organism>
<proteinExistence type="predicted"/>
<evidence type="ECO:0000313" key="2">
    <source>
        <dbReference type="Proteomes" id="UP000286732"/>
    </source>
</evidence>
<dbReference type="Proteomes" id="UP000286732">
    <property type="component" value="Unassembled WGS sequence"/>
</dbReference>
<name>A0A432G4I2_9DELT</name>